<feature type="domain" description="(S)-ureidoglycine aminohydrolase cupin" evidence="1">
    <location>
        <begin position="60"/>
        <end position="93"/>
    </location>
</feature>
<comment type="caution">
    <text evidence="2">The sequence shown here is derived from an EMBL/GenBank/DDBJ whole genome shotgun (WGS) entry which is preliminary data.</text>
</comment>
<keyword evidence="3" id="KW-1185">Reference proteome</keyword>
<dbReference type="Proteomes" id="UP001597018">
    <property type="component" value="Unassembled WGS sequence"/>
</dbReference>
<dbReference type="CDD" id="cd06990">
    <property type="entry name" value="cupin_DUF861"/>
    <property type="match status" value="1"/>
</dbReference>
<dbReference type="InterPro" id="IPR011051">
    <property type="entry name" value="RmlC_Cupin_sf"/>
</dbReference>
<sequence>MGVEKKSLDKPDEVRGFDHGELAVVELSSVTVGRAVFQPGWRWSQDVKPIVGGDSCRQAHTMYVLQGRMRVAMDDGTEEEIGPGDAAVLPPGHDAWVVGDQVFIALDWSGAATYAKP</sequence>
<protein>
    <submittedName>
        <fullName evidence="2">Cupin domain-containing protein</fullName>
    </submittedName>
</protein>
<proteinExistence type="predicted"/>
<accession>A0ABW3FXQ9</accession>
<dbReference type="EMBL" id="JBHTIW010000026">
    <property type="protein sequence ID" value="MFD0922945.1"/>
    <property type="molecule type" value="Genomic_DNA"/>
</dbReference>
<evidence type="ECO:0000313" key="3">
    <source>
        <dbReference type="Proteomes" id="UP001597018"/>
    </source>
</evidence>
<name>A0ABW3FXQ9_9PSEU</name>
<evidence type="ECO:0000259" key="1">
    <source>
        <dbReference type="Pfam" id="PF05899"/>
    </source>
</evidence>
<dbReference type="RefSeq" id="WP_345601997.1">
    <property type="nucleotide sequence ID" value="NZ_BAABLT010000055.1"/>
</dbReference>
<reference evidence="3" key="1">
    <citation type="journal article" date="2019" name="Int. J. Syst. Evol. Microbiol.">
        <title>The Global Catalogue of Microorganisms (GCM) 10K type strain sequencing project: providing services to taxonomists for standard genome sequencing and annotation.</title>
        <authorList>
            <consortium name="The Broad Institute Genomics Platform"/>
            <consortium name="The Broad Institute Genome Sequencing Center for Infectious Disease"/>
            <person name="Wu L."/>
            <person name="Ma J."/>
        </authorList>
    </citation>
    <scope>NUCLEOTIDE SEQUENCE [LARGE SCALE GENOMIC DNA]</scope>
    <source>
        <strain evidence="3">CCUG 56401</strain>
    </source>
</reference>
<dbReference type="SUPFAM" id="SSF51182">
    <property type="entry name" value="RmlC-like cupins"/>
    <property type="match status" value="1"/>
</dbReference>
<dbReference type="InterPro" id="IPR014710">
    <property type="entry name" value="RmlC-like_jellyroll"/>
</dbReference>
<dbReference type="Pfam" id="PF05899">
    <property type="entry name" value="Cupin_3"/>
    <property type="match status" value="1"/>
</dbReference>
<gene>
    <name evidence="2" type="ORF">ACFQ16_24645</name>
</gene>
<dbReference type="InterPro" id="IPR008579">
    <property type="entry name" value="UGlyAH_Cupin_dom"/>
</dbReference>
<dbReference type="Gene3D" id="2.60.120.10">
    <property type="entry name" value="Jelly Rolls"/>
    <property type="match status" value="1"/>
</dbReference>
<organism evidence="2 3">
    <name type="scientific">Saccharopolyspora rosea</name>
    <dbReference type="NCBI Taxonomy" id="524884"/>
    <lineage>
        <taxon>Bacteria</taxon>
        <taxon>Bacillati</taxon>
        <taxon>Actinomycetota</taxon>
        <taxon>Actinomycetes</taxon>
        <taxon>Pseudonocardiales</taxon>
        <taxon>Pseudonocardiaceae</taxon>
        <taxon>Saccharopolyspora</taxon>
    </lineage>
</organism>
<evidence type="ECO:0000313" key="2">
    <source>
        <dbReference type="EMBL" id="MFD0922945.1"/>
    </source>
</evidence>